<keyword evidence="4 6" id="KW-0807">Transducer</keyword>
<evidence type="ECO:0000259" key="10">
    <source>
        <dbReference type="PROSITE" id="PS50885"/>
    </source>
</evidence>
<dbReference type="Proteomes" id="UP000195077">
    <property type="component" value="Unassembled WGS sequence"/>
</dbReference>
<reference evidence="11 12" key="1">
    <citation type="submission" date="2016-10" db="EMBL/GenBank/DDBJ databases">
        <title>Comparative genomics of Bacillus thuringiensis reveals a path to pathogens against multiple invertebrate hosts.</title>
        <authorList>
            <person name="Zheng J."/>
            <person name="Gao Q."/>
            <person name="Liu H."/>
            <person name="Peng D."/>
            <person name="Ruan L."/>
            <person name="Sun M."/>
        </authorList>
    </citation>
    <scope>NUCLEOTIDE SEQUENCE [LARGE SCALE GENOMIC DNA]</scope>
    <source>
        <strain evidence="11">I13</strain>
    </source>
</reference>
<evidence type="ECO:0000256" key="1">
    <source>
        <dbReference type="ARBA" id="ARBA00004236"/>
    </source>
</evidence>
<dbReference type="PANTHER" id="PTHR32089:SF112">
    <property type="entry name" value="LYSOZYME-LIKE PROTEIN-RELATED"/>
    <property type="match status" value="1"/>
</dbReference>
<keyword evidence="7" id="KW-0175">Coiled coil</keyword>
<dbReference type="AlphaFoldDB" id="A0A9X6KIR7"/>
<evidence type="ECO:0000256" key="6">
    <source>
        <dbReference type="PROSITE-ProRule" id="PRU00284"/>
    </source>
</evidence>
<dbReference type="InterPro" id="IPR003660">
    <property type="entry name" value="HAMP_dom"/>
</dbReference>
<evidence type="ECO:0000313" key="11">
    <source>
        <dbReference type="EMBL" id="OUA13598.1"/>
    </source>
</evidence>
<organism evidence="11 12">
    <name type="scientific">Bacillus thuringiensis</name>
    <dbReference type="NCBI Taxonomy" id="1428"/>
    <lineage>
        <taxon>Bacteria</taxon>
        <taxon>Bacillati</taxon>
        <taxon>Bacillota</taxon>
        <taxon>Bacilli</taxon>
        <taxon>Bacillales</taxon>
        <taxon>Bacillaceae</taxon>
        <taxon>Bacillus</taxon>
        <taxon>Bacillus cereus group</taxon>
    </lineage>
</organism>
<dbReference type="Gene3D" id="1.10.287.950">
    <property type="entry name" value="Methyl-accepting chemotaxis protein"/>
    <property type="match status" value="1"/>
</dbReference>
<feature type="coiled-coil region" evidence="7">
    <location>
        <begin position="75"/>
        <end position="109"/>
    </location>
</feature>
<evidence type="ECO:0000259" key="9">
    <source>
        <dbReference type="PROSITE" id="PS50111"/>
    </source>
</evidence>
<dbReference type="PROSITE" id="PS50111">
    <property type="entry name" value="CHEMOTAXIS_TRANSDUC_2"/>
    <property type="match status" value="1"/>
</dbReference>
<dbReference type="PROSITE" id="PS50885">
    <property type="entry name" value="HAMP"/>
    <property type="match status" value="1"/>
</dbReference>
<evidence type="ECO:0000256" key="7">
    <source>
        <dbReference type="SAM" id="Coils"/>
    </source>
</evidence>
<dbReference type="GO" id="GO:0007165">
    <property type="term" value="P:signal transduction"/>
    <property type="evidence" value="ECO:0007669"/>
    <property type="project" value="UniProtKB-KW"/>
</dbReference>
<accession>A0A9X6KIR7</accession>
<dbReference type="CDD" id="cd11386">
    <property type="entry name" value="MCP_signal"/>
    <property type="match status" value="1"/>
</dbReference>
<evidence type="ECO:0000256" key="4">
    <source>
        <dbReference type="ARBA" id="ARBA00023224"/>
    </source>
</evidence>
<keyword evidence="8" id="KW-0812">Transmembrane</keyword>
<gene>
    <name evidence="11" type="ORF">BK775_36000</name>
</gene>
<dbReference type="CDD" id="cd06225">
    <property type="entry name" value="HAMP"/>
    <property type="match status" value="1"/>
</dbReference>
<dbReference type="EMBL" id="NFEN01000240">
    <property type="protein sequence ID" value="OUA13598.1"/>
    <property type="molecule type" value="Genomic_DNA"/>
</dbReference>
<dbReference type="PANTHER" id="PTHR32089">
    <property type="entry name" value="METHYL-ACCEPTING CHEMOTAXIS PROTEIN MCPB"/>
    <property type="match status" value="1"/>
</dbReference>
<feature type="transmembrane region" description="Helical" evidence="8">
    <location>
        <begin position="15"/>
        <end position="36"/>
    </location>
</feature>
<dbReference type="InterPro" id="IPR047347">
    <property type="entry name" value="YvaQ-like_sensor"/>
</dbReference>
<protein>
    <submittedName>
        <fullName evidence="11">Methyl-accepting chemotaxis protein</fullName>
    </submittedName>
</protein>
<keyword evidence="2" id="KW-1003">Cell membrane</keyword>
<evidence type="ECO:0000256" key="3">
    <source>
        <dbReference type="ARBA" id="ARBA00023136"/>
    </source>
</evidence>
<proteinExistence type="inferred from homology"/>
<dbReference type="InterPro" id="IPR024478">
    <property type="entry name" value="HlyB_4HB_MCP"/>
</dbReference>
<dbReference type="RefSeq" id="WP_021728425.1">
    <property type="nucleotide sequence ID" value="NZ_CP059976.1"/>
</dbReference>
<evidence type="ECO:0000256" key="5">
    <source>
        <dbReference type="ARBA" id="ARBA00029447"/>
    </source>
</evidence>
<dbReference type="Pfam" id="PF00672">
    <property type="entry name" value="HAMP"/>
    <property type="match status" value="1"/>
</dbReference>
<keyword evidence="3 8" id="KW-0472">Membrane</keyword>
<dbReference type="CDD" id="cd19411">
    <property type="entry name" value="MCP2201-like_sensor"/>
    <property type="match status" value="1"/>
</dbReference>
<dbReference type="SMART" id="SM00304">
    <property type="entry name" value="HAMP"/>
    <property type="match status" value="1"/>
</dbReference>
<comment type="subcellular location">
    <subcellularLocation>
        <location evidence="1">Cell membrane</location>
    </subcellularLocation>
</comment>
<comment type="similarity">
    <text evidence="5">Belongs to the methyl-accepting chemotaxis (MCP) protein family.</text>
</comment>
<evidence type="ECO:0000313" key="12">
    <source>
        <dbReference type="Proteomes" id="UP000195077"/>
    </source>
</evidence>
<sequence>MSFIKNSKIGTKLNGLITISIVACIILSTLGFFCLVKSKNASTNMYEHNLLSIQHIGAVEANIFHVNMNLMEMMISQDEKRSKELLAEINGARKENDKLLKQLESKINSNQELKLYKDFYGSFDELRMQIKKIQDVNLSNNEDLYTYYLKEIEPNIKKAIESIQELIRYNKNNAQQLQESNISSIKNTMTMFISISVIVIIIVTFIGYFIKRAIKQPIILLQQDMEKVSAGNLTIRTSYESNNELGRIVHSFNNMLDNLQQLIGNVKSTTNEVISSTEGMLQNTKKATDISNEVVQNISEVNTKIEGQFISIQENSSSLKEIATGVQTIAESSTMITEMTVKTTEHVNSGSEEIKQSILQMNSVHAVVEETSIVIDRLVTRTQQIDKALNAITNIAEQTNLLALNAAIEAARAGENGKGFAMVAEEVRDLAEKSKEFANEINHLIKNIQQDTKATVDVMQRGKQKAIEGKEAAQKANHVFFSVVKDIDGISSQMQEVCAATEEMSAGTEEVNISLSTVSKTAAEVASGTNYAAHSIQEQAVSIEEIANQSKKVKGKVEELSHLVSQFIIEEQEMKN</sequence>
<dbReference type="GO" id="GO:0005886">
    <property type="term" value="C:plasma membrane"/>
    <property type="evidence" value="ECO:0007669"/>
    <property type="project" value="UniProtKB-SubCell"/>
</dbReference>
<dbReference type="Gene3D" id="6.10.340.10">
    <property type="match status" value="1"/>
</dbReference>
<evidence type="ECO:0000256" key="2">
    <source>
        <dbReference type="ARBA" id="ARBA00022475"/>
    </source>
</evidence>
<evidence type="ECO:0000256" key="8">
    <source>
        <dbReference type="SAM" id="Phobius"/>
    </source>
</evidence>
<dbReference type="InterPro" id="IPR004089">
    <property type="entry name" value="MCPsignal_dom"/>
</dbReference>
<dbReference type="SUPFAM" id="SSF58104">
    <property type="entry name" value="Methyl-accepting chemotaxis protein (MCP) signaling domain"/>
    <property type="match status" value="1"/>
</dbReference>
<feature type="domain" description="Methyl-accepting transducer" evidence="9">
    <location>
        <begin position="283"/>
        <end position="519"/>
    </location>
</feature>
<dbReference type="Pfam" id="PF12729">
    <property type="entry name" value="4HB_MCP_1"/>
    <property type="match status" value="1"/>
</dbReference>
<feature type="domain" description="HAMP" evidence="10">
    <location>
        <begin position="212"/>
        <end position="264"/>
    </location>
</feature>
<comment type="caution">
    <text evidence="11">The sequence shown here is derived from an EMBL/GenBank/DDBJ whole genome shotgun (WGS) entry which is preliminary data.</text>
</comment>
<dbReference type="PROSITE" id="PS51257">
    <property type="entry name" value="PROKAR_LIPOPROTEIN"/>
    <property type="match status" value="1"/>
</dbReference>
<dbReference type="Pfam" id="PF00015">
    <property type="entry name" value="MCPsignal"/>
    <property type="match status" value="1"/>
</dbReference>
<keyword evidence="8" id="KW-1133">Transmembrane helix</keyword>
<name>A0A9X6KIR7_BACTU</name>
<dbReference type="SMART" id="SM00283">
    <property type="entry name" value="MA"/>
    <property type="match status" value="1"/>
</dbReference>
<feature type="transmembrane region" description="Helical" evidence="8">
    <location>
        <begin position="191"/>
        <end position="210"/>
    </location>
</feature>